<accession>A0A1X2GS91</accession>
<comment type="caution">
    <text evidence="4">The sequence shown here is derived from an EMBL/GenBank/DDBJ whole genome shotgun (WGS) entry which is preliminary data.</text>
</comment>
<comment type="similarity">
    <text evidence="1">Belongs to the helicase family.</text>
</comment>
<dbReference type="OrthoDB" id="5578775at2759"/>
<comment type="cofactor">
    <cofactor evidence="1">
        <name>Mg(2+)</name>
        <dbReference type="ChEBI" id="CHEBI:18420"/>
    </cofactor>
</comment>
<comment type="catalytic activity">
    <reaction evidence="1">
        <text>ATP + H2O = ADP + phosphate + H(+)</text>
        <dbReference type="Rhea" id="RHEA:13065"/>
        <dbReference type="ChEBI" id="CHEBI:15377"/>
        <dbReference type="ChEBI" id="CHEBI:15378"/>
        <dbReference type="ChEBI" id="CHEBI:30616"/>
        <dbReference type="ChEBI" id="CHEBI:43474"/>
        <dbReference type="ChEBI" id="CHEBI:456216"/>
        <dbReference type="EC" id="5.6.2.3"/>
    </reaction>
</comment>
<dbReference type="InterPro" id="IPR027417">
    <property type="entry name" value="P-loop_NTPase"/>
</dbReference>
<name>A0A1X2GS91_9FUNG</name>
<evidence type="ECO:0000313" key="4">
    <source>
        <dbReference type="EMBL" id="ORX60332.1"/>
    </source>
</evidence>
<proteinExistence type="inferred from homology"/>
<dbReference type="InterPro" id="IPR051055">
    <property type="entry name" value="PIF1_helicase"/>
</dbReference>
<feature type="compositionally biased region" description="Basic and acidic residues" evidence="2">
    <location>
        <begin position="140"/>
        <end position="150"/>
    </location>
</feature>
<dbReference type="PANTHER" id="PTHR47642">
    <property type="entry name" value="ATP-DEPENDENT DNA HELICASE"/>
    <property type="match status" value="1"/>
</dbReference>
<dbReference type="STRING" id="101127.A0A1X2GS91"/>
<keyword evidence="1" id="KW-0227">DNA damage</keyword>
<dbReference type="EC" id="5.6.2.3" evidence="1"/>
<keyword evidence="1" id="KW-0234">DNA repair</keyword>
<evidence type="ECO:0000259" key="3">
    <source>
        <dbReference type="Pfam" id="PF05970"/>
    </source>
</evidence>
<dbReference type="GO" id="GO:0000723">
    <property type="term" value="P:telomere maintenance"/>
    <property type="evidence" value="ECO:0007669"/>
    <property type="project" value="InterPro"/>
</dbReference>
<dbReference type="Proteomes" id="UP000242146">
    <property type="component" value="Unassembled WGS sequence"/>
</dbReference>
<feature type="compositionally biased region" description="Low complexity" evidence="2">
    <location>
        <begin position="225"/>
        <end position="236"/>
    </location>
</feature>
<sequence length="452" mass="48865">MRNTKQKKGGLYNFFSVAPKPDATAPAKTSSASTAAPCMDLTDDEPLILSSSSSNLIDLTDDDLFIPGRHLPSSSQQSDRMQIDSDPRPVARTVDTPVIEMASSNKYRINSSSQPIRTKPLYSSQEKPRWSPSSISHSQSDSRPRQEIQRRATVKPPPFMPNRDPLVTSGNTLAVEKDIPSSPYTSRASPALSLDDEDLFFTSSKSGFQPASTLSQWEPHPYNPPKTTSKIPTSTPAQRVSYVNPNPYGSSRFGQGTRPLASALGGMSSQSSRGGSSYGSGVSSASSKRKMPASFKSGGSVPKRSSFGKSFGGGHHGRPGRGHQNNKPAEYRPTLSNEQQRVLNMVLNDQQSIFFTGSAGTGKSVLMRALIEALMDKYGPDAVAVTASTGIAACNINGSTLHSFSGIGLGTETVHKLIEKVKYSKRACQRWKRTRVLIIDESKTMSVALWRT</sequence>
<dbReference type="EMBL" id="MCGT01000004">
    <property type="protein sequence ID" value="ORX60332.1"/>
    <property type="molecule type" value="Genomic_DNA"/>
</dbReference>
<dbReference type="GO" id="GO:0016887">
    <property type="term" value="F:ATP hydrolysis activity"/>
    <property type="evidence" value="ECO:0007669"/>
    <property type="project" value="RHEA"/>
</dbReference>
<feature type="domain" description="DNA helicase Pif1-like DEAD-box helicase" evidence="3">
    <location>
        <begin position="335"/>
        <end position="447"/>
    </location>
</feature>
<feature type="compositionally biased region" description="Low complexity" evidence="2">
    <location>
        <begin position="265"/>
        <end position="286"/>
    </location>
</feature>
<dbReference type="PANTHER" id="PTHR47642:SF5">
    <property type="entry name" value="ATP-DEPENDENT DNA HELICASE"/>
    <property type="match status" value="1"/>
</dbReference>
<dbReference type="Pfam" id="PF05970">
    <property type="entry name" value="PIF1"/>
    <property type="match status" value="1"/>
</dbReference>
<reference evidence="4 5" key="1">
    <citation type="submission" date="2016-07" db="EMBL/GenBank/DDBJ databases">
        <title>Pervasive Adenine N6-methylation of Active Genes in Fungi.</title>
        <authorList>
            <consortium name="DOE Joint Genome Institute"/>
            <person name="Mondo S.J."/>
            <person name="Dannebaum R.O."/>
            <person name="Kuo R.C."/>
            <person name="Labutti K."/>
            <person name="Haridas S."/>
            <person name="Kuo A."/>
            <person name="Salamov A."/>
            <person name="Ahrendt S.R."/>
            <person name="Lipzen A."/>
            <person name="Sullivan W."/>
            <person name="Andreopoulos W.B."/>
            <person name="Clum A."/>
            <person name="Lindquist E."/>
            <person name="Daum C."/>
            <person name="Ramamoorthy G.K."/>
            <person name="Gryganskyi A."/>
            <person name="Culley D."/>
            <person name="Magnuson J.K."/>
            <person name="James T.Y."/>
            <person name="O'Malley M.A."/>
            <person name="Stajich J.E."/>
            <person name="Spatafora J.W."/>
            <person name="Visel A."/>
            <person name="Grigoriev I.V."/>
        </authorList>
    </citation>
    <scope>NUCLEOTIDE SEQUENCE [LARGE SCALE GENOMIC DNA]</scope>
    <source>
        <strain evidence="4 5">NRRL 3301</strain>
    </source>
</reference>
<dbReference type="GO" id="GO:0006310">
    <property type="term" value="P:DNA recombination"/>
    <property type="evidence" value="ECO:0007669"/>
    <property type="project" value="UniProtKB-KW"/>
</dbReference>
<feature type="compositionally biased region" description="Polar residues" evidence="2">
    <location>
        <begin position="237"/>
        <end position="254"/>
    </location>
</feature>
<keyword evidence="5" id="KW-1185">Reference proteome</keyword>
<protein>
    <recommendedName>
        <fullName evidence="1">ATP-dependent DNA helicase</fullName>
        <ecNumber evidence="1">5.6.2.3</ecNumber>
    </recommendedName>
</protein>
<keyword evidence="1" id="KW-0378">Hydrolase</keyword>
<dbReference type="GO" id="GO:0043139">
    <property type="term" value="F:5'-3' DNA helicase activity"/>
    <property type="evidence" value="ECO:0007669"/>
    <property type="project" value="UniProtKB-EC"/>
</dbReference>
<evidence type="ECO:0000313" key="5">
    <source>
        <dbReference type="Proteomes" id="UP000242146"/>
    </source>
</evidence>
<keyword evidence="1" id="KW-0347">Helicase</keyword>
<dbReference type="GO" id="GO:0006281">
    <property type="term" value="P:DNA repair"/>
    <property type="evidence" value="ECO:0007669"/>
    <property type="project" value="UniProtKB-KW"/>
</dbReference>
<evidence type="ECO:0000256" key="2">
    <source>
        <dbReference type="SAM" id="MobiDB-lite"/>
    </source>
</evidence>
<feature type="compositionally biased region" description="Polar residues" evidence="2">
    <location>
        <begin position="205"/>
        <end position="216"/>
    </location>
</feature>
<keyword evidence="1" id="KW-0547">Nucleotide-binding</keyword>
<gene>
    <name evidence="4" type="ORF">DM01DRAFT_1157900</name>
</gene>
<evidence type="ECO:0000256" key="1">
    <source>
        <dbReference type="RuleBase" id="RU363044"/>
    </source>
</evidence>
<feature type="compositionally biased region" description="Polar residues" evidence="2">
    <location>
        <begin position="102"/>
        <end position="125"/>
    </location>
</feature>
<feature type="region of interest" description="Disordered" evidence="2">
    <location>
        <begin position="66"/>
        <end position="168"/>
    </location>
</feature>
<feature type="compositionally biased region" description="Low complexity" evidence="2">
    <location>
        <begin position="18"/>
        <end position="37"/>
    </location>
</feature>
<dbReference type="Gene3D" id="3.40.50.300">
    <property type="entry name" value="P-loop containing nucleotide triphosphate hydrolases"/>
    <property type="match status" value="1"/>
</dbReference>
<feature type="region of interest" description="Disordered" evidence="2">
    <location>
        <begin position="205"/>
        <end position="331"/>
    </location>
</feature>
<keyword evidence="1" id="KW-0067">ATP-binding</keyword>
<dbReference type="SUPFAM" id="SSF52540">
    <property type="entry name" value="P-loop containing nucleoside triphosphate hydrolases"/>
    <property type="match status" value="1"/>
</dbReference>
<feature type="compositionally biased region" description="Low complexity" evidence="2">
    <location>
        <begin position="130"/>
        <end position="139"/>
    </location>
</feature>
<dbReference type="AlphaFoldDB" id="A0A1X2GS91"/>
<dbReference type="GO" id="GO:0005524">
    <property type="term" value="F:ATP binding"/>
    <property type="evidence" value="ECO:0007669"/>
    <property type="project" value="UniProtKB-KW"/>
</dbReference>
<feature type="region of interest" description="Disordered" evidence="2">
    <location>
        <begin position="1"/>
        <end position="38"/>
    </location>
</feature>
<dbReference type="InterPro" id="IPR010285">
    <property type="entry name" value="DNA_helicase_pif1-like_DEAD"/>
</dbReference>
<keyword evidence="1" id="KW-0233">DNA recombination</keyword>
<organism evidence="4 5">
    <name type="scientific">Hesseltinella vesiculosa</name>
    <dbReference type="NCBI Taxonomy" id="101127"/>
    <lineage>
        <taxon>Eukaryota</taxon>
        <taxon>Fungi</taxon>
        <taxon>Fungi incertae sedis</taxon>
        <taxon>Mucoromycota</taxon>
        <taxon>Mucoromycotina</taxon>
        <taxon>Mucoromycetes</taxon>
        <taxon>Mucorales</taxon>
        <taxon>Cunninghamellaceae</taxon>
        <taxon>Hesseltinella</taxon>
    </lineage>
</organism>